<feature type="non-terminal residue" evidence="1">
    <location>
        <position position="53"/>
    </location>
</feature>
<name>A0A9N9E8I9_9GLOM</name>
<evidence type="ECO:0000313" key="2">
    <source>
        <dbReference type="Proteomes" id="UP000789739"/>
    </source>
</evidence>
<comment type="caution">
    <text evidence="1">The sequence shown here is derived from an EMBL/GenBank/DDBJ whole genome shotgun (WGS) entry which is preliminary data.</text>
</comment>
<evidence type="ECO:0000313" key="1">
    <source>
        <dbReference type="EMBL" id="CAG8668265.1"/>
    </source>
</evidence>
<organism evidence="1 2">
    <name type="scientific">Paraglomus brasilianum</name>
    <dbReference type="NCBI Taxonomy" id="144538"/>
    <lineage>
        <taxon>Eukaryota</taxon>
        <taxon>Fungi</taxon>
        <taxon>Fungi incertae sedis</taxon>
        <taxon>Mucoromycota</taxon>
        <taxon>Glomeromycotina</taxon>
        <taxon>Glomeromycetes</taxon>
        <taxon>Paraglomerales</taxon>
        <taxon>Paraglomeraceae</taxon>
        <taxon>Paraglomus</taxon>
    </lineage>
</organism>
<sequence length="53" mass="6368">MANSWHAYFDRTDAEDWNILQFHIEWIQDNERNPVNLAYDKSSDKLAKSLRTI</sequence>
<gene>
    <name evidence="1" type="ORF">PBRASI_LOCUS11161</name>
</gene>
<keyword evidence="2" id="KW-1185">Reference proteome</keyword>
<dbReference type="AlphaFoldDB" id="A0A9N9E8I9"/>
<protein>
    <submittedName>
        <fullName evidence="1">9232_t:CDS:1</fullName>
    </submittedName>
</protein>
<reference evidence="1" key="1">
    <citation type="submission" date="2021-06" db="EMBL/GenBank/DDBJ databases">
        <authorList>
            <person name="Kallberg Y."/>
            <person name="Tangrot J."/>
            <person name="Rosling A."/>
        </authorList>
    </citation>
    <scope>NUCLEOTIDE SEQUENCE</scope>
    <source>
        <strain evidence="1">BR232B</strain>
    </source>
</reference>
<dbReference type="Proteomes" id="UP000789739">
    <property type="component" value="Unassembled WGS sequence"/>
</dbReference>
<dbReference type="EMBL" id="CAJVPI010004521">
    <property type="protein sequence ID" value="CAG8668265.1"/>
    <property type="molecule type" value="Genomic_DNA"/>
</dbReference>
<accession>A0A9N9E8I9</accession>
<proteinExistence type="predicted"/>